<dbReference type="Proteomes" id="UP000801428">
    <property type="component" value="Unassembled WGS sequence"/>
</dbReference>
<protein>
    <submittedName>
        <fullName evidence="2">Uncharacterized protein</fullName>
    </submittedName>
</protein>
<evidence type="ECO:0000256" key="1">
    <source>
        <dbReference type="SAM" id="MobiDB-lite"/>
    </source>
</evidence>
<accession>A0A9P4TII4</accession>
<name>A0A9P4TII4_CURKU</name>
<evidence type="ECO:0000313" key="3">
    <source>
        <dbReference type="Proteomes" id="UP000801428"/>
    </source>
</evidence>
<keyword evidence="3" id="KW-1185">Reference proteome</keyword>
<proteinExistence type="predicted"/>
<gene>
    <name evidence="2" type="ORF">E8E13_010053</name>
</gene>
<feature type="region of interest" description="Disordered" evidence="1">
    <location>
        <begin position="1"/>
        <end position="42"/>
    </location>
</feature>
<comment type="caution">
    <text evidence="2">The sequence shown here is derived from an EMBL/GenBank/DDBJ whole genome shotgun (WGS) entry which is preliminary data.</text>
</comment>
<evidence type="ECO:0000313" key="2">
    <source>
        <dbReference type="EMBL" id="KAF3005938.1"/>
    </source>
</evidence>
<dbReference type="EMBL" id="SWKU01000006">
    <property type="protein sequence ID" value="KAF3005938.1"/>
    <property type="molecule type" value="Genomic_DNA"/>
</dbReference>
<dbReference type="AlphaFoldDB" id="A0A9P4TII4"/>
<reference evidence="2" key="1">
    <citation type="submission" date="2019-04" db="EMBL/GenBank/DDBJ databases">
        <title>Sequencing of skin fungus with MAO and IRED activity.</title>
        <authorList>
            <person name="Marsaioli A.J."/>
            <person name="Bonatto J.M.C."/>
            <person name="Reis Junior O."/>
        </authorList>
    </citation>
    <scope>NUCLEOTIDE SEQUENCE</scope>
    <source>
        <strain evidence="2">30M1</strain>
    </source>
</reference>
<organism evidence="2 3">
    <name type="scientific">Curvularia kusanoi</name>
    <name type="common">Cochliobolus kusanoi</name>
    <dbReference type="NCBI Taxonomy" id="90978"/>
    <lineage>
        <taxon>Eukaryota</taxon>
        <taxon>Fungi</taxon>
        <taxon>Dikarya</taxon>
        <taxon>Ascomycota</taxon>
        <taxon>Pezizomycotina</taxon>
        <taxon>Dothideomycetes</taxon>
        <taxon>Pleosporomycetidae</taxon>
        <taxon>Pleosporales</taxon>
        <taxon>Pleosporineae</taxon>
        <taxon>Pleosporaceae</taxon>
        <taxon>Curvularia</taxon>
    </lineage>
</organism>
<sequence length="81" mass="8850">MAHRLTLPSSLDLILQEEGDASGTGNNSMAPPISPSHYRSQSVSGAAENFPRFNINDYEFVESIYNPPVTPVPDRHNGFCS</sequence>